<reference evidence="1" key="1">
    <citation type="submission" date="2021-05" db="EMBL/GenBank/DDBJ databases">
        <authorList>
            <person name="Scholz U."/>
            <person name="Mascher M."/>
            <person name="Fiebig A."/>
        </authorList>
    </citation>
    <scope>NUCLEOTIDE SEQUENCE [LARGE SCALE GENOMIC DNA]</scope>
</reference>
<reference evidence="1" key="2">
    <citation type="submission" date="2025-09" db="UniProtKB">
        <authorList>
            <consortium name="EnsemblPlants"/>
        </authorList>
    </citation>
    <scope>IDENTIFICATION</scope>
</reference>
<proteinExistence type="predicted"/>
<name>A0ACD5UG26_AVESA</name>
<protein>
    <submittedName>
        <fullName evidence="1">Uncharacterized protein</fullName>
    </submittedName>
</protein>
<evidence type="ECO:0000313" key="1">
    <source>
        <dbReference type="EnsemblPlants" id="AVESA.00010b.r2.2AG0241590.1.CDS"/>
    </source>
</evidence>
<dbReference type="EnsemblPlants" id="AVESA.00010b.r2.2AG0241590.1">
    <property type="protein sequence ID" value="AVESA.00010b.r2.2AG0241590.1.CDS"/>
    <property type="gene ID" value="AVESA.00010b.r2.2AG0241590"/>
</dbReference>
<accession>A0ACD5UG26</accession>
<evidence type="ECO:0000313" key="2">
    <source>
        <dbReference type="Proteomes" id="UP001732700"/>
    </source>
</evidence>
<sequence length="118" mass="13212">MKINSPQLVMNLVSLAAYAWRLWKDGKAKELVHSSVTENCPLHEAVRCIHVGLLCVQDHPDDRPLMSSVIFMLENENALLSTPKQPAYFVQQNSETPEPRENVEVSVNGVSITTLEGR</sequence>
<dbReference type="Proteomes" id="UP001732700">
    <property type="component" value="Chromosome 2A"/>
</dbReference>
<keyword evidence="2" id="KW-1185">Reference proteome</keyword>
<organism evidence="1 2">
    <name type="scientific">Avena sativa</name>
    <name type="common">Oat</name>
    <dbReference type="NCBI Taxonomy" id="4498"/>
    <lineage>
        <taxon>Eukaryota</taxon>
        <taxon>Viridiplantae</taxon>
        <taxon>Streptophyta</taxon>
        <taxon>Embryophyta</taxon>
        <taxon>Tracheophyta</taxon>
        <taxon>Spermatophyta</taxon>
        <taxon>Magnoliopsida</taxon>
        <taxon>Liliopsida</taxon>
        <taxon>Poales</taxon>
        <taxon>Poaceae</taxon>
        <taxon>BOP clade</taxon>
        <taxon>Pooideae</taxon>
        <taxon>Poodae</taxon>
        <taxon>Poeae</taxon>
        <taxon>Poeae Chloroplast Group 1 (Aveneae type)</taxon>
        <taxon>Aveninae</taxon>
        <taxon>Avena</taxon>
    </lineage>
</organism>